<dbReference type="STRING" id="990268.JCM19235_2563"/>
<dbReference type="EMBL" id="BBMR01000003">
    <property type="protein sequence ID" value="GAL19140.1"/>
    <property type="molecule type" value="Genomic_DNA"/>
</dbReference>
<reference evidence="1 2" key="1">
    <citation type="submission" date="2014-09" db="EMBL/GenBank/DDBJ databases">
        <title>Vibrio maritimus JCM 19235. (C45) whole genome shotgun sequence.</title>
        <authorList>
            <person name="Sawabe T."/>
            <person name="Meirelles P."/>
            <person name="Nakanishi M."/>
            <person name="Sayaka M."/>
            <person name="Hattori M."/>
            <person name="Ohkuma M."/>
        </authorList>
    </citation>
    <scope>NUCLEOTIDE SEQUENCE [LARGE SCALE GENOMIC DNA]</scope>
    <source>
        <strain evidence="2">JCM19235</strain>
    </source>
</reference>
<keyword evidence="2" id="KW-1185">Reference proteome</keyword>
<reference evidence="1 2" key="2">
    <citation type="submission" date="2014-09" db="EMBL/GenBank/DDBJ databases">
        <authorList>
            <consortium name="NBRP consortium"/>
            <person name="Sawabe T."/>
            <person name="Meirelles P."/>
            <person name="Nakanishi M."/>
            <person name="Sayaka M."/>
            <person name="Hattori M."/>
            <person name="Ohkuma M."/>
        </authorList>
    </citation>
    <scope>NUCLEOTIDE SEQUENCE [LARGE SCALE GENOMIC DNA]</scope>
    <source>
        <strain evidence="2">JCM19235</strain>
    </source>
</reference>
<organism evidence="1 2">
    <name type="scientific">Vibrio maritimus</name>
    <dbReference type="NCBI Taxonomy" id="990268"/>
    <lineage>
        <taxon>Bacteria</taxon>
        <taxon>Pseudomonadati</taxon>
        <taxon>Pseudomonadota</taxon>
        <taxon>Gammaproteobacteria</taxon>
        <taxon>Vibrionales</taxon>
        <taxon>Vibrionaceae</taxon>
        <taxon>Vibrio</taxon>
    </lineage>
</organism>
<dbReference type="Proteomes" id="UP000029228">
    <property type="component" value="Unassembled WGS sequence"/>
</dbReference>
<protein>
    <submittedName>
        <fullName evidence="1">Uncharacterized protein</fullName>
    </submittedName>
</protein>
<comment type="caution">
    <text evidence="1">The sequence shown here is derived from an EMBL/GenBank/DDBJ whole genome shotgun (WGS) entry which is preliminary data.</text>
</comment>
<proteinExistence type="predicted"/>
<name>A0A090RUM4_9VIBR</name>
<evidence type="ECO:0000313" key="2">
    <source>
        <dbReference type="Proteomes" id="UP000029228"/>
    </source>
</evidence>
<accession>A0A090RUM4</accession>
<evidence type="ECO:0000313" key="1">
    <source>
        <dbReference type="EMBL" id="GAL19140.1"/>
    </source>
</evidence>
<dbReference type="AlphaFoldDB" id="A0A090RUM4"/>
<gene>
    <name evidence="1" type="ORF">JCM19235_2563</name>
</gene>
<sequence>MIRAESVVEERSDYAQAVLIENLKTDPQQLEKLLEESVLSVSLYQPLVTLFNRELVWLKSHGLYEEAIVNTRDMLRPEPLRDAAPLRQTIIEYEN</sequence>